<keyword evidence="8 12" id="KW-0406">Ion transport</keyword>
<name>A0A5F1ZVX3_9LEPT</name>
<evidence type="ECO:0000256" key="7">
    <source>
        <dbReference type="ARBA" id="ARBA00022781"/>
    </source>
</evidence>
<sequence>MATPREIKKRISSVKNTRKITRTMEMVATAKSKKLSDRVNASHPFSNKIKELVGALASLAAVVKSPYLRKPNAIRSVALLVITANRGLCGGYNSKTIRAARNRIQEWKDKGVNVRLFVVGKKGISYFQFAKEKIEKSYTHIDDKSGYKEAEEFADFFLSMFAKEEVDAVEIVSTIYYSSSNQEAGVTKVLPFEAQQGQSSVGSNVLYEPNPESILESLLPLVVKTAFLKAILEANCSEQIAKRVAMKSATDAASEMIKLLTRGYNRIRQAKITQEISEIVAGADSLN</sequence>
<dbReference type="RefSeq" id="WP_135643566.1">
    <property type="nucleotide sequence ID" value="NZ_RQER01000007.1"/>
</dbReference>
<evidence type="ECO:0000256" key="4">
    <source>
        <dbReference type="ARBA" id="ARBA00022448"/>
    </source>
</evidence>
<keyword evidence="11 12" id="KW-0066">ATP synthesis</keyword>
<dbReference type="Proteomes" id="UP000297946">
    <property type="component" value="Unassembled WGS sequence"/>
</dbReference>
<keyword evidence="15" id="KW-1185">Reference proteome</keyword>
<accession>A0A5F1ZVX3</accession>
<keyword evidence="5 12" id="KW-1003">Cell membrane</keyword>
<dbReference type="EMBL" id="RQGC01000002">
    <property type="protein sequence ID" value="TGL42729.1"/>
    <property type="molecule type" value="Genomic_DNA"/>
</dbReference>
<evidence type="ECO:0000256" key="11">
    <source>
        <dbReference type="ARBA" id="ARBA00023310"/>
    </source>
</evidence>
<evidence type="ECO:0000313" key="14">
    <source>
        <dbReference type="EMBL" id="TGL42729.1"/>
    </source>
</evidence>
<comment type="subunit">
    <text evidence="12">F-type ATPases have 2 components, CF(1) - the catalytic core - and CF(0) - the membrane proton channel. CF(1) has five subunits: alpha(3), beta(3), gamma(1), delta(1), epsilon(1). CF(0) has three main subunits: a, b and c.</text>
</comment>
<protein>
    <recommendedName>
        <fullName evidence="12">ATP synthase gamma chain</fullName>
    </recommendedName>
    <alternativeName>
        <fullName evidence="12">ATP synthase F1 sector gamma subunit</fullName>
    </alternativeName>
    <alternativeName>
        <fullName evidence="12">F-ATPase gamma subunit</fullName>
    </alternativeName>
</protein>
<dbReference type="Gene3D" id="3.40.1380.10">
    <property type="match status" value="1"/>
</dbReference>
<reference evidence="14" key="1">
    <citation type="submission" date="2018-10" db="EMBL/GenBank/DDBJ databases">
        <authorList>
            <person name="Vincent A.T."/>
            <person name="Schiettekatte O."/>
            <person name="Bourhy P."/>
            <person name="Veyrier F.J."/>
            <person name="Picardeau M."/>
        </authorList>
    </citation>
    <scope>NUCLEOTIDE SEQUENCE</scope>
    <source>
        <strain evidence="14">201702690</strain>
    </source>
</reference>
<dbReference type="GO" id="GO:0042777">
    <property type="term" value="P:proton motive force-driven plasma membrane ATP synthesis"/>
    <property type="evidence" value="ECO:0007669"/>
    <property type="project" value="UniProtKB-UniRule"/>
</dbReference>
<evidence type="ECO:0000256" key="2">
    <source>
        <dbReference type="ARBA" id="ARBA00004170"/>
    </source>
</evidence>
<dbReference type="GO" id="GO:0005886">
    <property type="term" value="C:plasma membrane"/>
    <property type="evidence" value="ECO:0007669"/>
    <property type="project" value="UniProtKB-SubCell"/>
</dbReference>
<dbReference type="NCBIfam" id="NF009960">
    <property type="entry name" value="PRK13427.1"/>
    <property type="match status" value="1"/>
</dbReference>
<evidence type="ECO:0000256" key="10">
    <source>
        <dbReference type="ARBA" id="ARBA00023196"/>
    </source>
</evidence>
<dbReference type="InterPro" id="IPR000131">
    <property type="entry name" value="ATP_synth_F1_gsu"/>
</dbReference>
<comment type="subcellular location">
    <subcellularLocation>
        <location evidence="12">Cell membrane</location>
        <topology evidence="12">Peripheral membrane protein</topology>
    </subcellularLocation>
    <subcellularLocation>
        <location evidence="2">Membrane</location>
        <topology evidence="2">Peripheral membrane protein</topology>
    </subcellularLocation>
</comment>
<keyword evidence="4 12" id="KW-0813">Transport</keyword>
<dbReference type="InterPro" id="IPR035968">
    <property type="entry name" value="ATP_synth_F1_ATPase_gsu"/>
</dbReference>
<keyword evidence="7 12" id="KW-0375">Hydrogen ion transport</keyword>
<proteinExistence type="inferred from homology"/>
<dbReference type="EMBL" id="RQER01000007">
    <property type="protein sequence ID" value="TGK00095.1"/>
    <property type="molecule type" value="Genomic_DNA"/>
</dbReference>
<evidence type="ECO:0000313" key="16">
    <source>
        <dbReference type="Proteomes" id="UP000297946"/>
    </source>
</evidence>
<dbReference type="Pfam" id="PF00231">
    <property type="entry name" value="ATP-synt"/>
    <property type="match status" value="1"/>
</dbReference>
<dbReference type="FunFam" id="1.10.287.80:FF:000009">
    <property type="entry name" value="ATP synthase gamma chain"/>
    <property type="match status" value="1"/>
</dbReference>
<dbReference type="GO" id="GO:0005524">
    <property type="term" value="F:ATP binding"/>
    <property type="evidence" value="ECO:0007669"/>
    <property type="project" value="UniProtKB-UniRule"/>
</dbReference>
<comment type="caution">
    <text evidence="13">The sequence shown here is derived from an EMBL/GenBank/DDBJ whole genome shotgun (WGS) entry which is preliminary data.</text>
</comment>
<evidence type="ECO:0000256" key="8">
    <source>
        <dbReference type="ARBA" id="ARBA00023065"/>
    </source>
</evidence>
<keyword evidence="6" id="KW-0997">Cell inner membrane</keyword>
<organism evidence="13 16">
    <name type="scientific">Leptospira langatensis</name>
    <dbReference type="NCBI Taxonomy" id="2484983"/>
    <lineage>
        <taxon>Bacteria</taxon>
        <taxon>Pseudomonadati</taxon>
        <taxon>Spirochaetota</taxon>
        <taxon>Spirochaetia</taxon>
        <taxon>Leptospirales</taxon>
        <taxon>Leptospiraceae</taxon>
        <taxon>Leptospira</taxon>
    </lineage>
</organism>
<dbReference type="GO" id="GO:0046933">
    <property type="term" value="F:proton-transporting ATP synthase activity, rotational mechanism"/>
    <property type="evidence" value="ECO:0007669"/>
    <property type="project" value="UniProtKB-UniRule"/>
</dbReference>
<dbReference type="PANTHER" id="PTHR11693:SF22">
    <property type="entry name" value="ATP SYNTHASE SUBUNIT GAMMA, MITOCHONDRIAL"/>
    <property type="match status" value="1"/>
</dbReference>
<evidence type="ECO:0000256" key="3">
    <source>
        <dbReference type="ARBA" id="ARBA00007681"/>
    </source>
</evidence>
<gene>
    <name evidence="12 13" type="primary">atpG</name>
    <name evidence="13" type="ORF">EHO57_12425</name>
    <name evidence="14" type="ORF">EHQ53_04560</name>
</gene>
<evidence type="ECO:0000313" key="15">
    <source>
        <dbReference type="Proteomes" id="UP000297273"/>
    </source>
</evidence>
<dbReference type="SUPFAM" id="SSF52943">
    <property type="entry name" value="ATP synthase (F1-ATPase), gamma subunit"/>
    <property type="match status" value="1"/>
</dbReference>
<dbReference type="Gene3D" id="1.10.287.80">
    <property type="entry name" value="ATP synthase, gamma subunit, helix hairpin domain"/>
    <property type="match status" value="1"/>
</dbReference>
<keyword evidence="9 12" id="KW-0472">Membrane</keyword>
<dbReference type="InterPro" id="IPR023632">
    <property type="entry name" value="ATP_synth_F1_gsu_CS"/>
</dbReference>
<evidence type="ECO:0000256" key="6">
    <source>
        <dbReference type="ARBA" id="ARBA00022519"/>
    </source>
</evidence>
<comment type="similarity">
    <text evidence="3 12">Belongs to the ATPase gamma chain family.</text>
</comment>
<dbReference type="PROSITE" id="PS00153">
    <property type="entry name" value="ATPASE_GAMMA"/>
    <property type="match status" value="1"/>
</dbReference>
<comment type="function">
    <text evidence="1 12">Produces ATP from ADP in the presence of a proton gradient across the membrane. The gamma chain is believed to be important in regulating ATPase activity and the flow of protons through the CF(0) complex.</text>
</comment>
<dbReference type="FunFam" id="3.40.1380.10:FF:000006">
    <property type="entry name" value="ATP synthase gamma chain"/>
    <property type="match status" value="1"/>
</dbReference>
<dbReference type="CDD" id="cd12151">
    <property type="entry name" value="F1-ATPase_gamma"/>
    <property type="match status" value="1"/>
</dbReference>
<dbReference type="GO" id="GO:0045259">
    <property type="term" value="C:proton-transporting ATP synthase complex"/>
    <property type="evidence" value="ECO:0007669"/>
    <property type="project" value="UniProtKB-KW"/>
</dbReference>
<dbReference type="PANTHER" id="PTHR11693">
    <property type="entry name" value="ATP SYNTHASE GAMMA CHAIN"/>
    <property type="match status" value="1"/>
</dbReference>
<evidence type="ECO:0000256" key="9">
    <source>
        <dbReference type="ARBA" id="ARBA00023136"/>
    </source>
</evidence>
<keyword evidence="10 12" id="KW-0139">CF(1)</keyword>
<evidence type="ECO:0000256" key="5">
    <source>
        <dbReference type="ARBA" id="ARBA00022475"/>
    </source>
</evidence>
<evidence type="ECO:0000256" key="12">
    <source>
        <dbReference type="HAMAP-Rule" id="MF_00815"/>
    </source>
</evidence>
<evidence type="ECO:0000256" key="1">
    <source>
        <dbReference type="ARBA" id="ARBA00003456"/>
    </source>
</evidence>
<dbReference type="OrthoDB" id="9812769at2"/>
<dbReference type="NCBIfam" id="TIGR01146">
    <property type="entry name" value="ATPsyn_F1gamma"/>
    <property type="match status" value="1"/>
</dbReference>
<dbReference type="HAMAP" id="MF_00815">
    <property type="entry name" value="ATP_synth_gamma_bact"/>
    <property type="match status" value="1"/>
</dbReference>
<dbReference type="Proteomes" id="UP000297273">
    <property type="component" value="Unassembled WGS sequence"/>
</dbReference>
<dbReference type="PRINTS" id="PR00126">
    <property type="entry name" value="ATPASEGAMMA"/>
</dbReference>
<dbReference type="AlphaFoldDB" id="A0A5F1ZVX3"/>
<reference evidence="13 16" key="2">
    <citation type="journal article" date="2019" name="PLoS Negl. Trop. Dis.">
        <title>Revisiting the worldwide diversity of Leptospira species in the environment.</title>
        <authorList>
            <person name="Vincent A.T."/>
            <person name="Schiettekatte O."/>
            <person name="Bourhy P."/>
            <person name="Veyrier F.J."/>
            <person name="Picardeau M."/>
        </authorList>
    </citation>
    <scope>NUCLEOTIDE SEQUENCE [LARGE SCALE GENOMIC DNA]</scope>
    <source>
        <strain evidence="14">201702690</strain>
        <strain evidence="13 16">SSW18</strain>
    </source>
</reference>
<evidence type="ECO:0000313" key="13">
    <source>
        <dbReference type="EMBL" id="TGK00095.1"/>
    </source>
</evidence>